<keyword evidence="6" id="KW-0802">TPR repeat</keyword>
<evidence type="ECO:0000256" key="8">
    <source>
        <dbReference type="SAM" id="SignalP"/>
    </source>
</evidence>
<feature type="domain" description="Histidine kinase" evidence="9">
    <location>
        <begin position="466"/>
        <end position="675"/>
    </location>
</feature>
<dbReference type="PROSITE" id="PS50109">
    <property type="entry name" value="HIS_KIN"/>
    <property type="match status" value="1"/>
</dbReference>
<evidence type="ECO:0000256" key="3">
    <source>
        <dbReference type="ARBA" id="ARBA00022679"/>
    </source>
</evidence>
<evidence type="ECO:0000256" key="5">
    <source>
        <dbReference type="ARBA" id="ARBA00023012"/>
    </source>
</evidence>
<proteinExistence type="predicted"/>
<dbReference type="InterPro" id="IPR036097">
    <property type="entry name" value="HisK_dim/P_sf"/>
</dbReference>
<dbReference type="InterPro" id="IPR003661">
    <property type="entry name" value="HisK_dim/P_dom"/>
</dbReference>
<dbReference type="SUPFAM" id="SSF48452">
    <property type="entry name" value="TPR-like"/>
    <property type="match status" value="1"/>
</dbReference>
<evidence type="ECO:0000313" key="10">
    <source>
        <dbReference type="EMBL" id="PSL22878.1"/>
    </source>
</evidence>
<dbReference type="InterPro" id="IPR011990">
    <property type="entry name" value="TPR-like_helical_dom_sf"/>
</dbReference>
<keyword evidence="7" id="KW-0812">Transmembrane</keyword>
<keyword evidence="11" id="KW-1185">Reference proteome</keyword>
<dbReference type="SMART" id="SM00387">
    <property type="entry name" value="HATPase_c"/>
    <property type="match status" value="1"/>
</dbReference>
<feature type="chain" id="PRO_5015194378" description="histidine kinase" evidence="8">
    <location>
        <begin position="20"/>
        <end position="675"/>
    </location>
</feature>
<evidence type="ECO:0000256" key="6">
    <source>
        <dbReference type="PROSITE-ProRule" id="PRU00339"/>
    </source>
</evidence>
<evidence type="ECO:0000259" key="9">
    <source>
        <dbReference type="PROSITE" id="PS50109"/>
    </source>
</evidence>
<keyword evidence="4 10" id="KW-0418">Kinase</keyword>
<evidence type="ECO:0000256" key="4">
    <source>
        <dbReference type="ARBA" id="ARBA00022777"/>
    </source>
</evidence>
<feature type="repeat" description="TPR" evidence="6">
    <location>
        <begin position="164"/>
        <end position="197"/>
    </location>
</feature>
<dbReference type="CDD" id="cd00082">
    <property type="entry name" value="HisKA"/>
    <property type="match status" value="1"/>
</dbReference>
<name>A0A2P8FMD6_9BACT</name>
<sequence>MRALTLTLVLLLASLQTHAQKEGQALIDSLVSELPRAKNDTLKGRLYKRIADEYFFIDTKMALAYARRGLAHVKAMPWERGIGVFNTSMARAFSDMGNIDSCMYYNQQALEVFRNMGDTYNMSTTFNNIGVAQANIASNYPEAIRYYLLGLKEAEKQGDKYLMANANDNVGSIYLAQKNYPKALLYSTKALKLREQLEASDIYNISREVGNSLNSLGSIYYQMKDTAASRRYFGKAALMHERAGNVEGLAKAYGSLASLESRNFEARLTYGRKAEQLWEEVNPAHIEAANNLGSMGSAYLEMYRSHFLPKGIANPSQLLKQAEQYLRRAIKVSEENGDISYKSHFTGVLAEVQEQRGDFRNAYYNFRAYKAVEDSLFSQEEKNKIAGLEGEREIALRDKQIEINTLELDARKRQQWLLTGGLLLLAAIGALLYRQNRLRNRTNVQLLRLNNELDEANQVKARFFAILSHDLRSPVANLVNFLHLQKEAPDLMTPEAAEMHQKRLTDSAESLVETMESMLLWSKSQMQQFRPQARRIAVDDLFDYIRKFFAGTDCITFKYHNPETLSVLADEDYLRTIMQNLTNNAVKALKMTPSAQIHWEAKEEGGQVVLSVTDNGPGASEEQLNALYDGSAAIGIKSGLGLHLIRDLAKAISCQVSARSNAGKGMVFSLVLVKA</sequence>
<dbReference type="OrthoDB" id="1269247at2"/>
<dbReference type="InterPro" id="IPR005467">
    <property type="entry name" value="His_kinase_dom"/>
</dbReference>
<comment type="caution">
    <text evidence="10">The sequence shown here is derived from an EMBL/GenBank/DDBJ whole genome shotgun (WGS) entry which is preliminary data.</text>
</comment>
<accession>A0A2P8FMD6</accession>
<dbReference type="EMBL" id="PYAS01000018">
    <property type="protein sequence ID" value="PSL22878.1"/>
    <property type="molecule type" value="Genomic_DNA"/>
</dbReference>
<dbReference type="RefSeq" id="WP_106598931.1">
    <property type="nucleotide sequence ID" value="NZ_PYAS01000018.1"/>
</dbReference>
<dbReference type="SMART" id="SM00388">
    <property type="entry name" value="HisKA"/>
    <property type="match status" value="1"/>
</dbReference>
<dbReference type="InterPro" id="IPR036890">
    <property type="entry name" value="HATPase_C_sf"/>
</dbReference>
<feature type="transmembrane region" description="Helical" evidence="7">
    <location>
        <begin position="416"/>
        <end position="433"/>
    </location>
</feature>
<keyword evidence="7" id="KW-0472">Membrane</keyword>
<keyword evidence="8" id="KW-0732">Signal</keyword>
<dbReference type="SUPFAM" id="SSF47384">
    <property type="entry name" value="Homodimeric domain of signal transducing histidine kinase"/>
    <property type="match status" value="1"/>
</dbReference>
<organism evidence="10 11">
    <name type="scientific">Dyadobacter jiangsuensis</name>
    <dbReference type="NCBI Taxonomy" id="1591085"/>
    <lineage>
        <taxon>Bacteria</taxon>
        <taxon>Pseudomonadati</taxon>
        <taxon>Bacteroidota</taxon>
        <taxon>Cytophagia</taxon>
        <taxon>Cytophagales</taxon>
        <taxon>Spirosomataceae</taxon>
        <taxon>Dyadobacter</taxon>
    </lineage>
</organism>
<comment type="catalytic activity">
    <reaction evidence="1">
        <text>ATP + protein L-histidine = ADP + protein N-phospho-L-histidine.</text>
        <dbReference type="EC" id="2.7.13.3"/>
    </reaction>
</comment>
<keyword evidence="7" id="KW-1133">Transmembrane helix</keyword>
<dbReference type="PANTHER" id="PTHR43711">
    <property type="entry name" value="TWO-COMPONENT HISTIDINE KINASE"/>
    <property type="match status" value="1"/>
</dbReference>
<evidence type="ECO:0000313" key="11">
    <source>
        <dbReference type="Proteomes" id="UP000241964"/>
    </source>
</evidence>
<dbReference type="Gene3D" id="1.10.287.130">
    <property type="match status" value="1"/>
</dbReference>
<dbReference type="InterPro" id="IPR003594">
    <property type="entry name" value="HATPase_dom"/>
</dbReference>
<dbReference type="InterPro" id="IPR019734">
    <property type="entry name" value="TPR_rpt"/>
</dbReference>
<evidence type="ECO:0000256" key="2">
    <source>
        <dbReference type="ARBA" id="ARBA00012438"/>
    </source>
</evidence>
<dbReference type="Pfam" id="PF02518">
    <property type="entry name" value="HATPase_c"/>
    <property type="match status" value="1"/>
</dbReference>
<dbReference type="AlphaFoldDB" id="A0A2P8FMD6"/>
<dbReference type="Gene3D" id="3.30.565.10">
    <property type="entry name" value="Histidine kinase-like ATPase, C-terminal domain"/>
    <property type="match status" value="1"/>
</dbReference>
<evidence type="ECO:0000256" key="7">
    <source>
        <dbReference type="SAM" id="Phobius"/>
    </source>
</evidence>
<dbReference type="SMART" id="SM00028">
    <property type="entry name" value="TPR"/>
    <property type="match status" value="4"/>
</dbReference>
<dbReference type="GO" id="GO:0000155">
    <property type="term" value="F:phosphorelay sensor kinase activity"/>
    <property type="evidence" value="ECO:0007669"/>
    <property type="project" value="InterPro"/>
</dbReference>
<dbReference type="SUPFAM" id="SSF55874">
    <property type="entry name" value="ATPase domain of HSP90 chaperone/DNA topoisomerase II/histidine kinase"/>
    <property type="match status" value="1"/>
</dbReference>
<dbReference type="EC" id="2.7.13.3" evidence="2"/>
<keyword evidence="3" id="KW-0808">Transferase</keyword>
<protein>
    <recommendedName>
        <fullName evidence="2">histidine kinase</fullName>
        <ecNumber evidence="2">2.7.13.3</ecNumber>
    </recommendedName>
</protein>
<dbReference type="InterPro" id="IPR050736">
    <property type="entry name" value="Sensor_HK_Regulatory"/>
</dbReference>
<dbReference type="PANTHER" id="PTHR43711:SF1">
    <property type="entry name" value="HISTIDINE KINASE 1"/>
    <property type="match status" value="1"/>
</dbReference>
<gene>
    <name evidence="10" type="ORF">CLV60_11810</name>
</gene>
<keyword evidence="5" id="KW-0902">Two-component regulatory system</keyword>
<reference evidence="10 11" key="1">
    <citation type="submission" date="2018-03" db="EMBL/GenBank/DDBJ databases">
        <title>Genomic Encyclopedia of Archaeal and Bacterial Type Strains, Phase II (KMG-II): from individual species to whole genera.</title>
        <authorList>
            <person name="Goeker M."/>
        </authorList>
    </citation>
    <scope>NUCLEOTIDE SEQUENCE [LARGE SCALE GENOMIC DNA]</scope>
    <source>
        <strain evidence="10 11">DSM 29057</strain>
    </source>
</reference>
<dbReference type="Gene3D" id="1.25.40.10">
    <property type="entry name" value="Tetratricopeptide repeat domain"/>
    <property type="match status" value="2"/>
</dbReference>
<dbReference type="Proteomes" id="UP000241964">
    <property type="component" value="Unassembled WGS sequence"/>
</dbReference>
<dbReference type="PROSITE" id="PS50005">
    <property type="entry name" value="TPR"/>
    <property type="match status" value="1"/>
</dbReference>
<evidence type="ECO:0000256" key="1">
    <source>
        <dbReference type="ARBA" id="ARBA00000085"/>
    </source>
</evidence>
<feature type="signal peptide" evidence="8">
    <location>
        <begin position="1"/>
        <end position="19"/>
    </location>
</feature>